<comment type="caution">
    <text evidence="1">The sequence shown here is derived from an EMBL/GenBank/DDBJ whole genome shotgun (WGS) entry which is preliminary data.</text>
</comment>
<dbReference type="Pfam" id="PF08843">
    <property type="entry name" value="AbiEii"/>
    <property type="match status" value="1"/>
</dbReference>
<name>A0A5J4RL42_9ZZZZ</name>
<accession>A0A5J4RL42</accession>
<reference evidence="1" key="1">
    <citation type="submission" date="2019-03" db="EMBL/GenBank/DDBJ databases">
        <title>Single cell metagenomics reveals metabolic interactions within the superorganism composed of flagellate Streblomastix strix and complex community of Bacteroidetes bacteria on its surface.</title>
        <authorList>
            <person name="Treitli S.C."/>
            <person name="Kolisko M."/>
            <person name="Husnik F."/>
            <person name="Keeling P."/>
            <person name="Hampl V."/>
        </authorList>
    </citation>
    <scope>NUCLEOTIDE SEQUENCE</scope>
    <source>
        <strain evidence="1">STM</strain>
    </source>
</reference>
<protein>
    <recommendedName>
        <fullName evidence="2">Nucleotidyl transferase AbiEii/AbiGii toxin family protein</fullName>
    </recommendedName>
</protein>
<dbReference type="Gene3D" id="3.10.450.620">
    <property type="entry name" value="JHP933, nucleotidyltransferase-like core domain"/>
    <property type="match status" value="1"/>
</dbReference>
<organism evidence="1">
    <name type="scientific">termite gut metagenome</name>
    <dbReference type="NCBI Taxonomy" id="433724"/>
    <lineage>
        <taxon>unclassified sequences</taxon>
        <taxon>metagenomes</taxon>
        <taxon>organismal metagenomes</taxon>
    </lineage>
</organism>
<sequence>MPNSIFENMLSRYEIRTKDDYTNALHEVMQQTVLAGLHRGGFFNRVAFYGGTCLRIFYGLQRFSEDMDFSLLQADESFRLENYFDAITAEFQLLGREIIITRKEKKTQTNVESAFLKDNTEIYNLAFATEKSVKIKIEVDMQPPVGFLTEHKLLLLPFSFMVRCYTLPDLYAGKMHALLFRAWKSRVKGRDWYDFEWYIRNDITLNFKHLQQRVEQINSIKNEDFSCAIFQNMLKEKILKTDINIVKNDVHPFIKNPSEMDIWTTDYFLQLVDMINFTNNRL</sequence>
<dbReference type="EMBL" id="SNRY01001006">
    <property type="protein sequence ID" value="KAA6334362.1"/>
    <property type="molecule type" value="Genomic_DNA"/>
</dbReference>
<proteinExistence type="predicted"/>
<gene>
    <name evidence="1" type="ORF">EZS27_017309</name>
</gene>
<evidence type="ECO:0000313" key="1">
    <source>
        <dbReference type="EMBL" id="KAA6334362.1"/>
    </source>
</evidence>
<dbReference type="AlphaFoldDB" id="A0A5J4RL42"/>
<evidence type="ECO:0008006" key="2">
    <source>
        <dbReference type="Google" id="ProtNLM"/>
    </source>
</evidence>
<dbReference type="InterPro" id="IPR014942">
    <property type="entry name" value="AbiEii"/>
</dbReference>